<organism evidence="1 2">
    <name type="scientific">Colletotrichum truncatum</name>
    <name type="common">Anthracnose fungus</name>
    <name type="synonym">Colletotrichum capsici</name>
    <dbReference type="NCBI Taxonomy" id="5467"/>
    <lineage>
        <taxon>Eukaryota</taxon>
        <taxon>Fungi</taxon>
        <taxon>Dikarya</taxon>
        <taxon>Ascomycota</taxon>
        <taxon>Pezizomycotina</taxon>
        <taxon>Sordariomycetes</taxon>
        <taxon>Hypocreomycetidae</taxon>
        <taxon>Glomerellales</taxon>
        <taxon>Glomerellaceae</taxon>
        <taxon>Colletotrichum</taxon>
        <taxon>Colletotrichum truncatum species complex</taxon>
    </lineage>
</organism>
<evidence type="ECO:0000313" key="1">
    <source>
        <dbReference type="EMBL" id="KAL0936135.1"/>
    </source>
</evidence>
<comment type="caution">
    <text evidence="1">The sequence shown here is derived from an EMBL/GenBank/DDBJ whole genome shotgun (WGS) entry which is preliminary data.</text>
</comment>
<keyword evidence="2" id="KW-1185">Reference proteome</keyword>
<evidence type="ECO:0000313" key="2">
    <source>
        <dbReference type="Proteomes" id="UP000805649"/>
    </source>
</evidence>
<accession>A0ACC3YW29</accession>
<gene>
    <name evidence="1" type="ORF">CTRU02_208350</name>
</gene>
<protein>
    <submittedName>
        <fullName evidence="1">Cholinesterase 4</fullName>
    </submittedName>
</protein>
<dbReference type="EMBL" id="VUJX02000005">
    <property type="protein sequence ID" value="KAL0936135.1"/>
    <property type="molecule type" value="Genomic_DNA"/>
</dbReference>
<name>A0ACC3YW29_COLTU</name>
<sequence>MDAVGKRILDTTNCINAANTTLQLQCLQEVPAATLSVLGDPARYLVVDRIYLVSDGLEVWAQGMLGSNGINLRVHLMMAITAQDSTCMHIYPRNDTGVNGYIGSTIFKVSLDQGFSVRKIVRSASKNQLMT</sequence>
<reference evidence="1 2" key="1">
    <citation type="journal article" date="2020" name="Phytopathology">
        <title>Genome Sequence Resources of Colletotrichum truncatum, C. plurivorum, C. musicola, and C. sojae: Four Species Pathogenic to Soybean (Glycine max).</title>
        <authorList>
            <person name="Rogerio F."/>
            <person name="Boufleur T.R."/>
            <person name="Ciampi-Guillardi M."/>
            <person name="Sukno S.A."/>
            <person name="Thon M.R."/>
            <person name="Massola Junior N.S."/>
            <person name="Baroncelli R."/>
        </authorList>
    </citation>
    <scope>NUCLEOTIDE SEQUENCE [LARGE SCALE GENOMIC DNA]</scope>
    <source>
        <strain evidence="1 2">CMES1059</strain>
    </source>
</reference>
<dbReference type="Proteomes" id="UP000805649">
    <property type="component" value="Unassembled WGS sequence"/>
</dbReference>
<proteinExistence type="predicted"/>